<evidence type="ECO:0000256" key="8">
    <source>
        <dbReference type="ARBA" id="ARBA00022917"/>
    </source>
</evidence>
<evidence type="ECO:0000256" key="10">
    <source>
        <dbReference type="ARBA" id="ARBA00047937"/>
    </source>
</evidence>
<feature type="domain" description="DALR anticodon binding" evidence="12">
    <location>
        <begin position="604"/>
        <end position="703"/>
    </location>
</feature>
<keyword evidence="9 11" id="KW-0030">Aminoacyl-tRNA synthetase</keyword>
<evidence type="ECO:0000256" key="6">
    <source>
        <dbReference type="ARBA" id="ARBA00022741"/>
    </source>
</evidence>
<keyword evidence="14" id="KW-1185">Reference proteome</keyword>
<dbReference type="Pfam" id="PF02092">
    <property type="entry name" value="tRNA_synt_2f"/>
    <property type="match status" value="1"/>
</dbReference>
<evidence type="ECO:0000313" key="13">
    <source>
        <dbReference type="EMBL" id="RBP22368.1"/>
    </source>
</evidence>
<evidence type="ECO:0000256" key="9">
    <source>
        <dbReference type="ARBA" id="ARBA00023146"/>
    </source>
</evidence>
<comment type="caution">
    <text evidence="13">The sequence shown here is derived from an EMBL/GenBank/DDBJ whole genome shotgun (WGS) entry which is preliminary data.</text>
</comment>
<reference evidence="13 14" key="1">
    <citation type="submission" date="2018-06" db="EMBL/GenBank/DDBJ databases">
        <title>Genomic Encyclopedia of Type Strains, Phase III (KMG-III): the genomes of soil and plant-associated and newly described type strains.</title>
        <authorList>
            <person name="Whitman W."/>
        </authorList>
    </citation>
    <scope>NUCLEOTIDE SEQUENCE [LARGE SCALE GENOMIC DNA]</scope>
    <source>
        <strain evidence="13 14">CECT 7342</strain>
    </source>
</reference>
<dbReference type="EMBL" id="QNRM01000002">
    <property type="protein sequence ID" value="RBP22368.1"/>
    <property type="molecule type" value="Genomic_DNA"/>
</dbReference>
<accession>A0ABX9GE12</accession>
<evidence type="ECO:0000256" key="5">
    <source>
        <dbReference type="ARBA" id="ARBA00022598"/>
    </source>
</evidence>
<keyword evidence="6 11" id="KW-0547">Nucleotide-binding</keyword>
<evidence type="ECO:0000256" key="2">
    <source>
        <dbReference type="ARBA" id="ARBA00008226"/>
    </source>
</evidence>
<protein>
    <recommendedName>
        <fullName evidence="11">Glycine--tRNA ligase beta subunit</fullName>
        <ecNumber evidence="11">6.1.1.14</ecNumber>
    </recommendedName>
    <alternativeName>
        <fullName evidence="11">Glycyl-tRNA synthetase beta subunit</fullName>
        <shortName evidence="11">GlyRS</shortName>
    </alternativeName>
</protein>
<dbReference type="HAMAP" id="MF_00255">
    <property type="entry name" value="Gly_tRNA_synth_beta"/>
    <property type="match status" value="1"/>
</dbReference>
<dbReference type="GeneID" id="99731390"/>
<name>A0ABX9GE12_9BURK</name>
<evidence type="ECO:0000313" key="14">
    <source>
        <dbReference type="Proteomes" id="UP000252124"/>
    </source>
</evidence>
<comment type="similarity">
    <text evidence="2 11">Belongs to the class-II aminoacyl-tRNA synthetase family.</text>
</comment>
<gene>
    <name evidence="11" type="primary">glyS</name>
    <name evidence="13" type="ORF">DFP87_102104</name>
</gene>
<evidence type="ECO:0000256" key="3">
    <source>
        <dbReference type="ARBA" id="ARBA00011209"/>
    </source>
</evidence>
<comment type="catalytic activity">
    <reaction evidence="10 11">
        <text>tRNA(Gly) + glycine + ATP = glycyl-tRNA(Gly) + AMP + diphosphate</text>
        <dbReference type="Rhea" id="RHEA:16013"/>
        <dbReference type="Rhea" id="RHEA-COMP:9664"/>
        <dbReference type="Rhea" id="RHEA-COMP:9683"/>
        <dbReference type="ChEBI" id="CHEBI:30616"/>
        <dbReference type="ChEBI" id="CHEBI:33019"/>
        <dbReference type="ChEBI" id="CHEBI:57305"/>
        <dbReference type="ChEBI" id="CHEBI:78442"/>
        <dbReference type="ChEBI" id="CHEBI:78522"/>
        <dbReference type="ChEBI" id="CHEBI:456215"/>
        <dbReference type="EC" id="6.1.1.14"/>
    </reaction>
</comment>
<dbReference type="EC" id="6.1.1.14" evidence="11"/>
<organism evidence="13 14">
    <name type="scientific">Achromobacter marplatensis</name>
    <dbReference type="NCBI Taxonomy" id="470868"/>
    <lineage>
        <taxon>Bacteria</taxon>
        <taxon>Pseudomonadati</taxon>
        <taxon>Pseudomonadota</taxon>
        <taxon>Betaproteobacteria</taxon>
        <taxon>Burkholderiales</taxon>
        <taxon>Alcaligenaceae</taxon>
        <taxon>Achromobacter</taxon>
    </lineage>
</organism>
<evidence type="ECO:0000256" key="4">
    <source>
        <dbReference type="ARBA" id="ARBA00022490"/>
    </source>
</evidence>
<comment type="subcellular location">
    <subcellularLocation>
        <location evidence="1 11">Cytoplasm</location>
    </subcellularLocation>
</comment>
<dbReference type="SUPFAM" id="SSF109604">
    <property type="entry name" value="HD-domain/PDEase-like"/>
    <property type="match status" value="1"/>
</dbReference>
<sequence length="712" mass="76161">MTTNIRPLLVELLTEELPPKALQKLGQAFAEGVRATLARHGLLADGCAVTAYSTPRRLAVHLSAVLAQAPDQPYAEKLMPVKIGLTEDGRATPALQKKLAAKGLENIDLSTLDRESDGKQDYLVARGTAPGAQLAVGLQEGLDTALNNLPIPKVMRYQLADGVTSVKFVRPAHGLVALFGADVVPVSALGLTAGRDTLGHRFMSTGPVSFADADSYASTLAEKGRVVASFEGRRDEIQRQLLDHAGRLSATLGDDPEVAALLDEVTALVEHPTVYVGQFEEQFLQVPQECLILTMRLNQKYFPLFDPATGRLTHRFLIVSNMHTDNPVNIVEGNQRVVRPRLADAQFFFETDRKTPLAARVEQLGSIVYHNKLGTQLERVERVRAIARGVAGLLGGDVSAADRAAMLAKADLGSNMVGEFPELQGIMGAYYAAGDGEPASVVEALRTQYRNRYDTPVTQDTLTAATLFIAERVETLVGIWAIGLAPTGERDPFGLRRAALGLISAFEQLAAGGWLKISEDGPLSLDGLLDLAAGTFPAGKIPADTLAEVRTFIYERYRNQLINDFDRNAVEAVIALTPPLHQVAERVRAAAAFAQLPEAASLAAANKRIGNLLKKAEGDIGAVNNAALVEPAEKALAAAVAALRPQAEAQLAAGDFAGSLSTLAQAREPVDAFFADVMVMAEDPAVRANRLALLSQLHGLMNQVADISRLAQ</sequence>
<dbReference type="InterPro" id="IPR006194">
    <property type="entry name" value="Gly-tRNA-synth_heterodimer"/>
</dbReference>
<dbReference type="Pfam" id="PF05746">
    <property type="entry name" value="DALR_1"/>
    <property type="match status" value="1"/>
</dbReference>
<evidence type="ECO:0000256" key="7">
    <source>
        <dbReference type="ARBA" id="ARBA00022840"/>
    </source>
</evidence>
<comment type="subunit">
    <text evidence="3 11">Tetramer of two alpha and two beta subunits.</text>
</comment>
<keyword evidence="4 11" id="KW-0963">Cytoplasm</keyword>
<evidence type="ECO:0000256" key="1">
    <source>
        <dbReference type="ARBA" id="ARBA00004496"/>
    </source>
</evidence>
<evidence type="ECO:0000259" key="12">
    <source>
        <dbReference type="Pfam" id="PF05746"/>
    </source>
</evidence>
<dbReference type="InterPro" id="IPR008909">
    <property type="entry name" value="DALR_anticod-bd"/>
</dbReference>
<proteinExistence type="inferred from homology"/>
<keyword evidence="5 11" id="KW-0436">Ligase</keyword>
<dbReference type="NCBIfam" id="TIGR00211">
    <property type="entry name" value="glyS"/>
    <property type="match status" value="1"/>
</dbReference>
<keyword evidence="8 11" id="KW-0648">Protein biosynthesis</keyword>
<dbReference type="Proteomes" id="UP000252124">
    <property type="component" value="Unassembled WGS sequence"/>
</dbReference>
<dbReference type="PANTHER" id="PTHR30075">
    <property type="entry name" value="GLYCYL-TRNA SYNTHETASE"/>
    <property type="match status" value="1"/>
</dbReference>
<evidence type="ECO:0000256" key="11">
    <source>
        <dbReference type="HAMAP-Rule" id="MF_00255"/>
    </source>
</evidence>
<dbReference type="InterPro" id="IPR015944">
    <property type="entry name" value="Gly-tRNA-synth_bsu"/>
</dbReference>
<dbReference type="PROSITE" id="PS50861">
    <property type="entry name" value="AA_TRNA_LIGASE_II_GLYAB"/>
    <property type="match status" value="1"/>
</dbReference>
<dbReference type="RefSeq" id="WP_088587682.1">
    <property type="nucleotide sequence ID" value="NZ_CADIJU010000006.1"/>
</dbReference>
<dbReference type="PRINTS" id="PR01045">
    <property type="entry name" value="TRNASYNTHGB"/>
</dbReference>
<keyword evidence="7 11" id="KW-0067">ATP-binding</keyword>
<dbReference type="PANTHER" id="PTHR30075:SF2">
    <property type="entry name" value="GLYCINE--TRNA LIGASE, CHLOROPLASTIC_MITOCHONDRIAL 2"/>
    <property type="match status" value="1"/>
</dbReference>